<dbReference type="Proteomes" id="UP001240984">
    <property type="component" value="Unassembled WGS sequence"/>
</dbReference>
<feature type="compositionally biased region" description="Polar residues" evidence="1">
    <location>
        <begin position="1"/>
        <end position="11"/>
    </location>
</feature>
<accession>A0ABT9MS78</accession>
<sequence>MSTPLTNVWSTPASPPASSPPEPAEPPGICAIHQPNLLPRLTTLAKIYAADCWIVLDDVQFNRRDYQHRTRLARLHDPGRQQWLSLATTLPIGRATVIRHARLADPGRCRRRLRQMTHDYYRTSPAWDVMQHLINGLDSLFDSTDLLTEITEASTLDMLRLLGWNGTVIRSCQLPARSGRSQRLADLAAQVGATTYLCGTGGMRYLDPAPFQKVSIVVLPFRHPDGPIWKYADRITSMWPILRWGLQAIKEELNPLSVRASGR</sequence>
<feature type="compositionally biased region" description="Pro residues" evidence="1">
    <location>
        <begin position="13"/>
        <end position="26"/>
    </location>
</feature>
<dbReference type="Pfam" id="PF08889">
    <property type="entry name" value="WbqC"/>
    <property type="match status" value="1"/>
</dbReference>
<evidence type="ECO:0000256" key="1">
    <source>
        <dbReference type="SAM" id="MobiDB-lite"/>
    </source>
</evidence>
<evidence type="ECO:0000313" key="3">
    <source>
        <dbReference type="Proteomes" id="UP001240984"/>
    </source>
</evidence>
<keyword evidence="3" id="KW-1185">Reference proteome</keyword>
<comment type="caution">
    <text evidence="2">The sequence shown here is derived from an EMBL/GenBank/DDBJ whole genome shotgun (WGS) entry which is preliminary data.</text>
</comment>
<protein>
    <recommendedName>
        <fullName evidence="4">WbqC-like protein</fullName>
    </recommendedName>
</protein>
<dbReference type="EMBL" id="JAUSRA010000001">
    <property type="protein sequence ID" value="MDP9794118.1"/>
    <property type="molecule type" value="Genomic_DNA"/>
</dbReference>
<evidence type="ECO:0008006" key="4">
    <source>
        <dbReference type="Google" id="ProtNLM"/>
    </source>
</evidence>
<organism evidence="2 3">
    <name type="scientific">Catenuloplanes nepalensis</name>
    <dbReference type="NCBI Taxonomy" id="587533"/>
    <lineage>
        <taxon>Bacteria</taxon>
        <taxon>Bacillati</taxon>
        <taxon>Actinomycetota</taxon>
        <taxon>Actinomycetes</taxon>
        <taxon>Micromonosporales</taxon>
        <taxon>Micromonosporaceae</taxon>
        <taxon>Catenuloplanes</taxon>
    </lineage>
</organism>
<dbReference type="RefSeq" id="WP_306829242.1">
    <property type="nucleotide sequence ID" value="NZ_JAUSRA010000001.1"/>
</dbReference>
<feature type="region of interest" description="Disordered" evidence="1">
    <location>
        <begin position="1"/>
        <end position="27"/>
    </location>
</feature>
<reference evidence="2 3" key="1">
    <citation type="submission" date="2023-07" db="EMBL/GenBank/DDBJ databases">
        <title>Sequencing the genomes of 1000 actinobacteria strains.</title>
        <authorList>
            <person name="Klenk H.-P."/>
        </authorList>
    </citation>
    <scope>NUCLEOTIDE SEQUENCE [LARGE SCALE GENOMIC DNA]</scope>
    <source>
        <strain evidence="2 3">DSM 44710</strain>
    </source>
</reference>
<dbReference type="InterPro" id="IPR014985">
    <property type="entry name" value="WbqC"/>
</dbReference>
<gene>
    <name evidence="2" type="ORF">J2S43_002630</name>
</gene>
<name>A0ABT9MS78_9ACTN</name>
<evidence type="ECO:0000313" key="2">
    <source>
        <dbReference type="EMBL" id="MDP9794118.1"/>
    </source>
</evidence>
<proteinExistence type="predicted"/>